<dbReference type="EMBL" id="JBHSTE010000001">
    <property type="protein sequence ID" value="MFC6331236.1"/>
    <property type="molecule type" value="Genomic_DNA"/>
</dbReference>
<keyword evidence="4" id="KW-1185">Reference proteome</keyword>
<sequence length="771" mass="84150">MKVRIIAVAAIVALLLASSLSPYMLANSAFGEEAANGETVTQLEELAGSANKNVDAPLPQPDISGWTKAAESNSLMLHVDAASGELAVTDKASGAVWSSNPPARESDELAKGVKKMDLGSQLLIDYIDDLGKPFQANSLTGSVNEVAPEVRAIKDGVEIVFQFPKAEFSIPVRYTIEVDAFSAMIVTADIKQGSKYKLVNISLLPFFGAGGLQEEGYLFVPDGSGALIHFNNGKSSYRSYNERVYGGEAALDLPTKAEVKQAIKLPVFGLQKGKQAYVAVFAQGEYQAGIVGDTSGKNNSYNNVYSYLNLTEIESNLLLEGTLNEKQVTRSSASMTGDVPFEVRYYFLNGEKDASYVGMAKRYKQYLQDQNVQNQNVQEQAEQQELATAERLPLLIDFLGGAKKRETFLGIPYNTVETLTSFKDVSLVANELLNKGVSSLSIRMQGWNSGGAKSKVPVSLSAEGNLGGNKGLQQLGEELAAKGVAFYPSVNPVYLYESGNGFSKFSDTVRGISRAPALKYEYRLSDRTKNKTASRWYLMKPSSVAEAIDRYTTAAMKKNFGAVSLEAIGSMVYSDFKKDSSSKNETGAVWQQILQEAADKMDAVAFDKANAYTFPHAAMLTGVPLYDSGFDVTDETVPFYSIVTSGWIPSYSEPINLSSMPRDYMLKLIETGTYPAYQFIARHSAKLTGTEFDWLYSGDYNAWEQVMLEQYEELDAAMQHYQGSSIVDHKKLLAGVYETTFENGASVIVNYNDGAVNIQGTEIPANGYLKR</sequence>
<evidence type="ECO:0000256" key="1">
    <source>
        <dbReference type="SAM" id="Coils"/>
    </source>
</evidence>
<gene>
    <name evidence="3" type="ORF">ACFP56_01260</name>
</gene>
<accession>A0ABW1UYI1</accession>
<proteinExistence type="predicted"/>
<dbReference type="InterPro" id="IPR043751">
    <property type="entry name" value="DUF5696"/>
</dbReference>
<dbReference type="Pfam" id="PF18952">
    <property type="entry name" value="DUF5696"/>
    <property type="match status" value="1"/>
</dbReference>
<feature type="chain" id="PRO_5045142630" evidence="2">
    <location>
        <begin position="27"/>
        <end position="771"/>
    </location>
</feature>
<reference evidence="4" key="1">
    <citation type="journal article" date="2019" name="Int. J. Syst. Evol. Microbiol.">
        <title>The Global Catalogue of Microorganisms (GCM) 10K type strain sequencing project: providing services to taxonomists for standard genome sequencing and annotation.</title>
        <authorList>
            <consortium name="The Broad Institute Genomics Platform"/>
            <consortium name="The Broad Institute Genome Sequencing Center for Infectious Disease"/>
            <person name="Wu L."/>
            <person name="Ma J."/>
        </authorList>
    </citation>
    <scope>NUCLEOTIDE SEQUENCE [LARGE SCALE GENOMIC DNA]</scope>
    <source>
        <strain evidence="4">PCU 280</strain>
    </source>
</reference>
<evidence type="ECO:0000313" key="3">
    <source>
        <dbReference type="EMBL" id="MFC6331236.1"/>
    </source>
</evidence>
<dbReference type="RefSeq" id="WP_379230265.1">
    <property type="nucleotide sequence ID" value="NZ_JBHSTE010000001.1"/>
</dbReference>
<name>A0ABW1UYI1_9BACL</name>
<evidence type="ECO:0000313" key="4">
    <source>
        <dbReference type="Proteomes" id="UP001596233"/>
    </source>
</evidence>
<protein>
    <submittedName>
        <fullName evidence="3">DUF5696 domain-containing protein</fullName>
    </submittedName>
</protein>
<evidence type="ECO:0000256" key="2">
    <source>
        <dbReference type="SAM" id="SignalP"/>
    </source>
</evidence>
<feature type="signal peptide" evidence="2">
    <location>
        <begin position="1"/>
        <end position="26"/>
    </location>
</feature>
<dbReference type="Proteomes" id="UP001596233">
    <property type="component" value="Unassembled WGS sequence"/>
</dbReference>
<keyword evidence="1" id="KW-0175">Coiled coil</keyword>
<organism evidence="3 4">
    <name type="scientific">Paenibacillus septentrionalis</name>
    <dbReference type="NCBI Taxonomy" id="429342"/>
    <lineage>
        <taxon>Bacteria</taxon>
        <taxon>Bacillati</taxon>
        <taxon>Bacillota</taxon>
        <taxon>Bacilli</taxon>
        <taxon>Bacillales</taxon>
        <taxon>Paenibacillaceae</taxon>
        <taxon>Paenibacillus</taxon>
    </lineage>
</organism>
<feature type="coiled-coil region" evidence="1">
    <location>
        <begin position="360"/>
        <end position="392"/>
    </location>
</feature>
<keyword evidence="2" id="KW-0732">Signal</keyword>
<comment type="caution">
    <text evidence="3">The sequence shown here is derived from an EMBL/GenBank/DDBJ whole genome shotgun (WGS) entry which is preliminary data.</text>
</comment>